<sequence>MKDNKSGKLAAIYILYIIVSGIIGILCGTGYKAMIGLLLGSAAAFANYFLLKLAVGRLLGVRNIFVVQIFLFRYLLYIAAAYVSMRAGRAAVLMYAAGILGLSLAIFIVYGIGGVKKQ</sequence>
<protein>
    <submittedName>
        <fullName evidence="2">Uncharacterized protein</fullName>
    </submittedName>
</protein>
<feature type="transmembrane region" description="Helical" evidence="1">
    <location>
        <begin position="9"/>
        <end position="27"/>
    </location>
</feature>
<dbReference type="EMBL" id="CYZU01000030">
    <property type="protein sequence ID" value="CUO70973.1"/>
    <property type="molecule type" value="Genomic_DNA"/>
</dbReference>
<reference evidence="2 3" key="1">
    <citation type="submission" date="2015-09" db="EMBL/GenBank/DDBJ databases">
        <authorList>
            <consortium name="Pathogen Informatics"/>
        </authorList>
    </citation>
    <scope>NUCLEOTIDE SEQUENCE [LARGE SCALE GENOMIC DNA]</scope>
    <source>
        <strain evidence="2 3">2789STDY5834876</strain>
    </source>
</reference>
<keyword evidence="1" id="KW-0812">Transmembrane</keyword>
<proteinExistence type="predicted"/>
<dbReference type="STRING" id="39482.ERS852491_03037"/>
<evidence type="ECO:0000313" key="3">
    <source>
        <dbReference type="Proteomes" id="UP000095544"/>
    </source>
</evidence>
<accession>A0A174H7U6</accession>
<evidence type="ECO:0000256" key="1">
    <source>
        <dbReference type="SAM" id="Phobius"/>
    </source>
</evidence>
<feature type="transmembrane region" description="Helical" evidence="1">
    <location>
        <begin position="33"/>
        <end position="51"/>
    </location>
</feature>
<feature type="transmembrane region" description="Helical" evidence="1">
    <location>
        <begin position="63"/>
        <end position="84"/>
    </location>
</feature>
<dbReference type="OrthoDB" id="2086618at2"/>
<dbReference type="AlphaFoldDB" id="A0A174H7U6"/>
<gene>
    <name evidence="2" type="ORF">ERS852491_03037</name>
</gene>
<name>A0A174H7U6_9FIRM</name>
<keyword evidence="1" id="KW-1133">Transmembrane helix</keyword>
<dbReference type="Proteomes" id="UP000095544">
    <property type="component" value="Unassembled WGS sequence"/>
</dbReference>
<organism evidence="2 3">
    <name type="scientific">Faecalicatena contorta</name>
    <dbReference type="NCBI Taxonomy" id="39482"/>
    <lineage>
        <taxon>Bacteria</taxon>
        <taxon>Bacillati</taxon>
        <taxon>Bacillota</taxon>
        <taxon>Clostridia</taxon>
        <taxon>Lachnospirales</taxon>
        <taxon>Lachnospiraceae</taxon>
        <taxon>Faecalicatena</taxon>
    </lineage>
</organism>
<keyword evidence="1" id="KW-0472">Membrane</keyword>
<dbReference type="RefSeq" id="WP_055153989.1">
    <property type="nucleotide sequence ID" value="NZ_CYZU01000030.1"/>
</dbReference>
<evidence type="ECO:0000313" key="2">
    <source>
        <dbReference type="EMBL" id="CUO70973.1"/>
    </source>
</evidence>
<feature type="transmembrane region" description="Helical" evidence="1">
    <location>
        <begin position="90"/>
        <end position="112"/>
    </location>
</feature>